<evidence type="ECO:0000313" key="2">
    <source>
        <dbReference type="Proteomes" id="UP001148786"/>
    </source>
</evidence>
<keyword evidence="2" id="KW-1185">Reference proteome</keyword>
<dbReference type="OrthoDB" id="3070764at2759"/>
<dbReference type="Proteomes" id="UP001148786">
    <property type="component" value="Unassembled WGS sequence"/>
</dbReference>
<comment type="caution">
    <text evidence="1">The sequence shown here is derived from an EMBL/GenBank/DDBJ whole genome shotgun (WGS) entry which is preliminary data.</text>
</comment>
<name>A0A9W8MYS9_9AGAR</name>
<dbReference type="AlphaFoldDB" id="A0A9W8MYS9"/>
<evidence type="ECO:0000313" key="1">
    <source>
        <dbReference type="EMBL" id="KAJ3514676.1"/>
    </source>
</evidence>
<reference evidence="1" key="1">
    <citation type="submission" date="2022-07" db="EMBL/GenBank/DDBJ databases">
        <title>Genome Sequence of Agrocybe chaxingu.</title>
        <authorList>
            <person name="Buettner E."/>
        </authorList>
    </citation>
    <scope>NUCLEOTIDE SEQUENCE</scope>
    <source>
        <strain evidence="1">MP-N11</strain>
    </source>
</reference>
<gene>
    <name evidence="1" type="ORF">NLJ89_g2240</name>
</gene>
<accession>A0A9W8MYS9</accession>
<organism evidence="1 2">
    <name type="scientific">Agrocybe chaxingu</name>
    <dbReference type="NCBI Taxonomy" id="84603"/>
    <lineage>
        <taxon>Eukaryota</taxon>
        <taxon>Fungi</taxon>
        <taxon>Dikarya</taxon>
        <taxon>Basidiomycota</taxon>
        <taxon>Agaricomycotina</taxon>
        <taxon>Agaricomycetes</taxon>
        <taxon>Agaricomycetidae</taxon>
        <taxon>Agaricales</taxon>
        <taxon>Agaricineae</taxon>
        <taxon>Strophariaceae</taxon>
        <taxon>Agrocybe</taxon>
    </lineage>
</organism>
<dbReference type="EMBL" id="JANKHO010000133">
    <property type="protein sequence ID" value="KAJ3514676.1"/>
    <property type="molecule type" value="Genomic_DNA"/>
</dbReference>
<sequence length="358" mass="40081">MASSTSVQATNGYIQQSSGHSNANSIVNSQNTYQYLLLLPDSLFLWQTPLPMPEYTPDNILDYMRTLPLHQLDLIPLWDPSPSEKVREVKIGDVGIFNQKGGFETKFNIFSTDNLAEGFKPPPDFVPCQATEEHIKAIEERWETRCGLIAESTDSKYTCSPMGSIDLMNNLPDWAKGYCSSLYLPYGGRTHSIETAALPDIMQYAATQAPSWYCYKNTAQDGKPLKQIYDELRNKSLVVVTEVWNTSTWYSIQTEEPSDLKSLSRRRIKATVQKSTDPKSHICTHVSDSGLVVHTGPESSVLQGREDQCVALKGFQLIYDPKLPLFSPTSERKGGGDGSSILSRLSFFSRKSRKTKRG</sequence>
<proteinExistence type="predicted"/>
<protein>
    <submittedName>
        <fullName evidence="1">Uncharacterized protein</fullName>
    </submittedName>
</protein>